<evidence type="ECO:0000313" key="13">
    <source>
        <dbReference type="Proteomes" id="UP000619265"/>
    </source>
</evidence>
<sequence>MVDGTRLSQLQEGLTNLNKATDSQFQTVETEMLTLKRQSDAIMQQLTTMNVELQKLSHNSGHSESSIHHHHHRREEHQEPGGEIIPRSVRIDFPSFRGEDPTSWLYKANHFFNFYNTLPQHKLRLASFHMEGQALIWFQDLEESGGLDNWEGFTQALLTRFGPSSYDDPIELLTRLKQVGTVEEYKSKFEALSNRLGGLSESYKLSCFLSGLRDDIRLSVKMFKPEKLLTAYGLARIQEELFGAIRKNSKGLLPLPEPTNQKYPYHSPSTAPKGPPKALVPVQKINQTQMKDRRDKGLCYYCDSKWNPNHKCSNPKLFLIEETQEESGEEMGEEEPLESPTTETQPEISLHALLGSQNPKTMRLRGRVGDQEVVILVDSGSTHNFLDPLVVKKGNLAIKGEESVNVKVANGELLTSEGRCPELRFRVQGNSFSTEVQVLQEGKAIKLKGLCPTNKIEFGGLNKNHKLEKRGLLLQLLENVSVSRKGGVLEQIQNLLNQFDDVFGEPQGLPPNRTQDHAITLLPNTTPVSVRPYRYHYFQKEEIEKIIKELLSNGVIQPSQSPYSSPVLLVRKADGSWRMCVDYRALNKATVKDKFPIPIVEELLDELCGAQIFSKLDLRSGYHQIRFVWSAEAKEAFIKLKTAVTKPPVLALPDFTLPFVIECDASGKAIRAVLMQRNRPIAYFSQALKGRILVWSTYEKELYALVAAIQKWRPYLMGQIFTVKTDHQSLKFLLEQKIGTPMQQKWVSKLLGYDIKVEHKKGTENRVDDALSRRDEGIKQDLEVSISALSIPTAEWWEEIKEGYPKDPFTQNLLSLDQKKQLPVNFTAREGLLYYKQRLCVANHGDSRLKILQ</sequence>
<dbReference type="Gene3D" id="3.10.10.10">
    <property type="entry name" value="HIV Type 1 Reverse Transcriptase, subunit A, domain 1"/>
    <property type="match status" value="1"/>
</dbReference>
<dbReference type="Pfam" id="PF13650">
    <property type="entry name" value="Asp_protease_2"/>
    <property type="match status" value="1"/>
</dbReference>
<dbReference type="GO" id="GO:0004519">
    <property type="term" value="F:endonuclease activity"/>
    <property type="evidence" value="ECO:0007669"/>
    <property type="project" value="UniProtKB-KW"/>
</dbReference>
<name>A0A833XSL3_JUGRE</name>
<dbReference type="Gene3D" id="3.30.70.270">
    <property type="match status" value="1"/>
</dbReference>
<dbReference type="Pfam" id="PF00078">
    <property type="entry name" value="RVT_1"/>
    <property type="match status" value="1"/>
</dbReference>
<dbReference type="PANTHER" id="PTHR37984:SF5">
    <property type="entry name" value="PROTEIN NYNRIN-LIKE"/>
    <property type="match status" value="1"/>
</dbReference>
<dbReference type="Gene3D" id="3.10.20.370">
    <property type="match status" value="1"/>
</dbReference>
<dbReference type="EMBL" id="LIHL02000005">
    <property type="protein sequence ID" value="KAF5470266.1"/>
    <property type="molecule type" value="Genomic_DNA"/>
</dbReference>
<evidence type="ECO:0000256" key="3">
    <source>
        <dbReference type="ARBA" id="ARBA00022695"/>
    </source>
</evidence>
<dbReference type="CDD" id="cd09274">
    <property type="entry name" value="RNase_HI_RT_Ty3"/>
    <property type="match status" value="1"/>
</dbReference>
<feature type="region of interest" description="Disordered" evidence="8">
    <location>
        <begin position="324"/>
        <end position="344"/>
    </location>
</feature>
<dbReference type="CDD" id="cd00303">
    <property type="entry name" value="retropepsin_like"/>
    <property type="match status" value="1"/>
</dbReference>
<dbReference type="InterPro" id="IPR000477">
    <property type="entry name" value="RT_dom"/>
</dbReference>
<keyword evidence="5" id="KW-0255">Endonuclease</keyword>
<dbReference type="InterPro" id="IPR050951">
    <property type="entry name" value="Retrovirus_Pol_polyprotein"/>
</dbReference>
<dbReference type="PANTHER" id="PTHR37984">
    <property type="entry name" value="PROTEIN CBG26694"/>
    <property type="match status" value="1"/>
</dbReference>
<evidence type="ECO:0000313" key="12">
    <source>
        <dbReference type="EMBL" id="KAF5470266.1"/>
    </source>
</evidence>
<reference evidence="12" key="1">
    <citation type="submission" date="2015-10" db="EMBL/GenBank/DDBJ databases">
        <authorList>
            <person name="Martinez-Garcia P.J."/>
            <person name="Crepeau M.W."/>
            <person name="Puiu D."/>
            <person name="Gonzalez-Ibeas D."/>
            <person name="Whalen J."/>
            <person name="Stevens K."/>
            <person name="Paul R."/>
            <person name="Butterfield T."/>
            <person name="Britton M."/>
            <person name="Reagan R."/>
            <person name="Chakraborty S."/>
            <person name="Walawage S.L."/>
            <person name="Vasquez-Gross H.A."/>
            <person name="Cardeno C."/>
            <person name="Famula R."/>
            <person name="Pratt K."/>
            <person name="Kuruganti S."/>
            <person name="Aradhya M.K."/>
            <person name="Leslie C.A."/>
            <person name="Dandekar A.M."/>
            <person name="Salzberg S.L."/>
            <person name="Wegrzyn J.L."/>
            <person name="Langley C.H."/>
            <person name="Neale D.B."/>
        </authorList>
    </citation>
    <scope>NUCLEOTIDE SEQUENCE</scope>
    <source>
        <tissue evidence="12">Leaves</tissue>
    </source>
</reference>
<accession>A0A833XSL3</accession>
<dbReference type="AlphaFoldDB" id="A0A833XSL3"/>
<dbReference type="EC" id="2.7.7.49" evidence="1"/>
<keyword evidence="4" id="KW-0540">Nuclease</keyword>
<evidence type="ECO:0000256" key="8">
    <source>
        <dbReference type="SAM" id="MobiDB-lite"/>
    </source>
</evidence>
<dbReference type="CDD" id="cd01647">
    <property type="entry name" value="RT_LTR"/>
    <property type="match status" value="1"/>
</dbReference>
<evidence type="ECO:0000256" key="6">
    <source>
        <dbReference type="ARBA" id="ARBA00022801"/>
    </source>
</evidence>
<dbReference type="SUPFAM" id="SSF56672">
    <property type="entry name" value="DNA/RNA polymerases"/>
    <property type="match status" value="1"/>
</dbReference>
<dbReference type="GO" id="GO:0016787">
    <property type="term" value="F:hydrolase activity"/>
    <property type="evidence" value="ECO:0007669"/>
    <property type="project" value="UniProtKB-KW"/>
</dbReference>
<feature type="domain" description="Reverse transcriptase RNase H-like" evidence="11">
    <location>
        <begin position="654"/>
        <end position="753"/>
    </location>
</feature>
<keyword evidence="2" id="KW-0808">Transferase</keyword>
<proteinExistence type="predicted"/>
<organism evidence="12 13">
    <name type="scientific">Juglans regia</name>
    <name type="common">English walnut</name>
    <dbReference type="NCBI Taxonomy" id="51240"/>
    <lineage>
        <taxon>Eukaryota</taxon>
        <taxon>Viridiplantae</taxon>
        <taxon>Streptophyta</taxon>
        <taxon>Embryophyta</taxon>
        <taxon>Tracheophyta</taxon>
        <taxon>Spermatophyta</taxon>
        <taxon>Magnoliopsida</taxon>
        <taxon>eudicotyledons</taxon>
        <taxon>Gunneridae</taxon>
        <taxon>Pentapetalae</taxon>
        <taxon>rosids</taxon>
        <taxon>fabids</taxon>
        <taxon>Fagales</taxon>
        <taxon>Juglandaceae</taxon>
        <taxon>Juglans</taxon>
    </lineage>
</organism>
<protein>
    <recommendedName>
        <fullName evidence="1">RNA-directed DNA polymerase</fullName>
        <ecNumber evidence="1">2.7.7.49</ecNumber>
    </recommendedName>
</protein>
<dbReference type="Gene3D" id="2.40.70.10">
    <property type="entry name" value="Acid Proteases"/>
    <property type="match status" value="1"/>
</dbReference>
<dbReference type="InterPro" id="IPR005162">
    <property type="entry name" value="Retrotrans_gag_dom"/>
</dbReference>
<dbReference type="GO" id="GO:0003964">
    <property type="term" value="F:RNA-directed DNA polymerase activity"/>
    <property type="evidence" value="ECO:0007669"/>
    <property type="project" value="UniProtKB-KW"/>
</dbReference>
<dbReference type="InterPro" id="IPR041373">
    <property type="entry name" value="RT_RNaseH"/>
</dbReference>
<gene>
    <name evidence="12" type="ORF">F2P56_010790</name>
</gene>
<keyword evidence="3" id="KW-0548">Nucleotidyltransferase</keyword>
<keyword evidence="7" id="KW-0695">RNA-directed DNA polymerase</keyword>
<keyword evidence="6" id="KW-0378">Hydrolase</keyword>
<evidence type="ECO:0000259" key="9">
    <source>
        <dbReference type="Pfam" id="PF00078"/>
    </source>
</evidence>
<feature type="domain" description="Retrotransposon gag" evidence="10">
    <location>
        <begin position="124"/>
        <end position="214"/>
    </location>
</feature>
<dbReference type="InterPro" id="IPR021109">
    <property type="entry name" value="Peptidase_aspartic_dom_sf"/>
</dbReference>
<evidence type="ECO:0000256" key="4">
    <source>
        <dbReference type="ARBA" id="ARBA00022722"/>
    </source>
</evidence>
<feature type="non-terminal residue" evidence="12">
    <location>
        <position position="1"/>
    </location>
</feature>
<dbReference type="InterPro" id="IPR043128">
    <property type="entry name" value="Rev_trsase/Diguanyl_cyclase"/>
</dbReference>
<evidence type="ECO:0000256" key="2">
    <source>
        <dbReference type="ARBA" id="ARBA00022679"/>
    </source>
</evidence>
<dbReference type="Pfam" id="PF03732">
    <property type="entry name" value="Retrotrans_gag"/>
    <property type="match status" value="1"/>
</dbReference>
<evidence type="ECO:0000259" key="10">
    <source>
        <dbReference type="Pfam" id="PF03732"/>
    </source>
</evidence>
<feature type="compositionally biased region" description="Acidic residues" evidence="8">
    <location>
        <begin position="324"/>
        <end position="337"/>
    </location>
</feature>
<dbReference type="Gramene" id="Jr05_05660_p1">
    <property type="protein sequence ID" value="cds.Jr05_05660_p1"/>
    <property type="gene ID" value="Jr05_05660"/>
</dbReference>
<dbReference type="InterPro" id="IPR043502">
    <property type="entry name" value="DNA/RNA_pol_sf"/>
</dbReference>
<evidence type="ECO:0000256" key="7">
    <source>
        <dbReference type="ARBA" id="ARBA00022918"/>
    </source>
</evidence>
<dbReference type="Proteomes" id="UP000619265">
    <property type="component" value="Unassembled WGS sequence"/>
</dbReference>
<dbReference type="Pfam" id="PF17917">
    <property type="entry name" value="RT_RNaseH"/>
    <property type="match status" value="1"/>
</dbReference>
<evidence type="ECO:0000259" key="11">
    <source>
        <dbReference type="Pfam" id="PF17917"/>
    </source>
</evidence>
<comment type="caution">
    <text evidence="12">The sequence shown here is derived from an EMBL/GenBank/DDBJ whole genome shotgun (WGS) entry which is preliminary data.</text>
</comment>
<reference evidence="12" key="2">
    <citation type="submission" date="2020-03" db="EMBL/GenBank/DDBJ databases">
        <title>Walnut 2.0.</title>
        <authorList>
            <person name="Marrano A."/>
            <person name="Britton M."/>
            <person name="Zimin A.V."/>
            <person name="Zaini P.A."/>
            <person name="Workman R."/>
            <person name="Puiu D."/>
            <person name="Bianco L."/>
            <person name="Allen B.J."/>
            <person name="Troggio M."/>
            <person name="Leslie C.A."/>
            <person name="Timp W."/>
            <person name="Dendekar A."/>
            <person name="Salzberg S.L."/>
            <person name="Neale D.B."/>
        </authorList>
    </citation>
    <scope>NUCLEOTIDE SEQUENCE</scope>
    <source>
        <tissue evidence="12">Leaves</tissue>
    </source>
</reference>
<evidence type="ECO:0000256" key="5">
    <source>
        <dbReference type="ARBA" id="ARBA00022759"/>
    </source>
</evidence>
<feature type="domain" description="Reverse transcriptase" evidence="9">
    <location>
        <begin position="570"/>
        <end position="640"/>
    </location>
</feature>
<feature type="region of interest" description="Disordered" evidence="8">
    <location>
        <begin position="57"/>
        <end position="84"/>
    </location>
</feature>
<evidence type="ECO:0000256" key="1">
    <source>
        <dbReference type="ARBA" id="ARBA00012493"/>
    </source>
</evidence>